<sequence>MRASLQKEQQQQRTTKRKKARERRKFTLRHKELHREYDITPCGIYVTMLYYIYTHTRSRTHTDTSQERNFPRAKEDRVPRTIADQQRSRMASYI</sequence>
<organism evidence="2 3">
    <name type="scientific">Trichogramma brassicae</name>
    <dbReference type="NCBI Taxonomy" id="86971"/>
    <lineage>
        <taxon>Eukaryota</taxon>
        <taxon>Metazoa</taxon>
        <taxon>Ecdysozoa</taxon>
        <taxon>Arthropoda</taxon>
        <taxon>Hexapoda</taxon>
        <taxon>Insecta</taxon>
        <taxon>Pterygota</taxon>
        <taxon>Neoptera</taxon>
        <taxon>Endopterygota</taxon>
        <taxon>Hymenoptera</taxon>
        <taxon>Apocrita</taxon>
        <taxon>Proctotrupomorpha</taxon>
        <taxon>Chalcidoidea</taxon>
        <taxon>Trichogrammatidae</taxon>
        <taxon>Trichogramma</taxon>
    </lineage>
</organism>
<accession>A0A6H5HUI4</accession>
<proteinExistence type="predicted"/>
<feature type="compositionally biased region" description="Low complexity" evidence="1">
    <location>
        <begin position="1"/>
        <end position="13"/>
    </location>
</feature>
<feature type="region of interest" description="Disordered" evidence="1">
    <location>
        <begin position="1"/>
        <end position="25"/>
    </location>
</feature>
<feature type="compositionally biased region" description="Basic residues" evidence="1">
    <location>
        <begin position="14"/>
        <end position="25"/>
    </location>
</feature>
<protein>
    <submittedName>
        <fullName evidence="2">Uncharacterized protein</fullName>
    </submittedName>
</protein>
<feature type="compositionally biased region" description="Basic and acidic residues" evidence="1">
    <location>
        <begin position="60"/>
        <end position="79"/>
    </location>
</feature>
<dbReference type="Proteomes" id="UP000479190">
    <property type="component" value="Unassembled WGS sequence"/>
</dbReference>
<evidence type="ECO:0000313" key="3">
    <source>
        <dbReference type="Proteomes" id="UP000479190"/>
    </source>
</evidence>
<name>A0A6H5HUI4_9HYME</name>
<dbReference type="AlphaFoldDB" id="A0A6H5HUI4"/>
<reference evidence="2 3" key="1">
    <citation type="submission" date="2020-02" db="EMBL/GenBank/DDBJ databases">
        <authorList>
            <person name="Ferguson B K."/>
        </authorList>
    </citation>
    <scope>NUCLEOTIDE SEQUENCE [LARGE SCALE GENOMIC DNA]</scope>
</reference>
<keyword evidence="3" id="KW-1185">Reference proteome</keyword>
<dbReference type="EMBL" id="CADCXV010000258">
    <property type="protein sequence ID" value="CAB0029127.1"/>
    <property type="molecule type" value="Genomic_DNA"/>
</dbReference>
<feature type="compositionally biased region" description="Polar residues" evidence="1">
    <location>
        <begin position="83"/>
        <end position="94"/>
    </location>
</feature>
<evidence type="ECO:0000256" key="1">
    <source>
        <dbReference type="SAM" id="MobiDB-lite"/>
    </source>
</evidence>
<feature type="region of interest" description="Disordered" evidence="1">
    <location>
        <begin position="58"/>
        <end position="94"/>
    </location>
</feature>
<evidence type="ECO:0000313" key="2">
    <source>
        <dbReference type="EMBL" id="CAB0029127.1"/>
    </source>
</evidence>
<gene>
    <name evidence="2" type="ORF">TBRA_LOCUS1206</name>
</gene>